<dbReference type="Pfam" id="PF00145">
    <property type="entry name" value="DNA_methylase"/>
    <property type="match status" value="1"/>
</dbReference>
<sequence length="351" mass="39285">MTKVVDLFCGVGGLTHGFVLEGFDVVAGVDIDNSCRYPFEKNNRTKFVHRNVSDLSSSELNGLFGNAEIKILVGCAPCQPFSALNRKNSAHRKSDKRWEPLEEFGRLIAHTKPAIISMENVPDLAKEKKYPIFKKFLASLRKNKYHVFYRVVDASKYGVPQKRKRLVLLASKFGEINLVPETKDKNNLVTVRDAIFGLKHIKDGEVDRKDPLHRASKLSPLNKRRVMATPKNGGNAKSWKPELMPACYKKASGHSYMSSVYGRMKWDEPSPTITTHCVNLGTGRFGHPSQNRAISLREAALLQSFPSHYRFNEGDNVSMTKTARLIGNAVPVLLGRAIASSIKNHLENLPD</sequence>
<gene>
    <name evidence="8" type="ORF">A3G51_03435</name>
</gene>
<organism evidence="8 9">
    <name type="scientific">Candidatus Yanofskybacteria bacterium RIFCSPLOWO2_12_FULL_43_11b</name>
    <dbReference type="NCBI Taxonomy" id="1802710"/>
    <lineage>
        <taxon>Bacteria</taxon>
        <taxon>Candidatus Yanofskyibacteriota</taxon>
    </lineage>
</organism>
<keyword evidence="2 5" id="KW-0808">Transferase</keyword>
<dbReference type="PROSITE" id="PS00095">
    <property type="entry name" value="C5_MTASE_2"/>
    <property type="match status" value="1"/>
</dbReference>
<dbReference type="Gene3D" id="3.40.50.150">
    <property type="entry name" value="Vaccinia Virus protein VP39"/>
    <property type="match status" value="1"/>
</dbReference>
<dbReference type="PROSITE" id="PS51679">
    <property type="entry name" value="SAM_MT_C5"/>
    <property type="match status" value="1"/>
</dbReference>
<evidence type="ECO:0000313" key="8">
    <source>
        <dbReference type="EMBL" id="OGN34414.1"/>
    </source>
</evidence>
<comment type="caution">
    <text evidence="8">The sequence shown here is derived from an EMBL/GenBank/DDBJ whole genome shotgun (WGS) entry which is preliminary data.</text>
</comment>
<dbReference type="PANTHER" id="PTHR10629:SF52">
    <property type="entry name" value="DNA (CYTOSINE-5)-METHYLTRANSFERASE 1"/>
    <property type="match status" value="1"/>
</dbReference>
<dbReference type="InterPro" id="IPR050390">
    <property type="entry name" value="C5-Methyltransferase"/>
</dbReference>
<dbReference type="PROSITE" id="PS00094">
    <property type="entry name" value="C5_MTASE_1"/>
    <property type="match status" value="1"/>
</dbReference>
<dbReference type="PANTHER" id="PTHR10629">
    <property type="entry name" value="CYTOSINE-SPECIFIC METHYLTRANSFERASE"/>
    <property type="match status" value="1"/>
</dbReference>
<dbReference type="EMBL" id="MGKY01000001">
    <property type="protein sequence ID" value="OGN34414.1"/>
    <property type="molecule type" value="Genomic_DNA"/>
</dbReference>
<dbReference type="NCBIfam" id="TIGR00675">
    <property type="entry name" value="dcm"/>
    <property type="match status" value="1"/>
</dbReference>
<keyword evidence="3 5" id="KW-0949">S-adenosyl-L-methionine</keyword>
<dbReference type="Gene3D" id="3.90.120.10">
    <property type="entry name" value="DNA Methylase, subunit A, domain 2"/>
    <property type="match status" value="1"/>
</dbReference>
<comment type="catalytic activity">
    <reaction evidence="7">
        <text>a 2'-deoxycytidine in DNA + S-adenosyl-L-methionine = a 5-methyl-2'-deoxycytidine in DNA + S-adenosyl-L-homocysteine + H(+)</text>
        <dbReference type="Rhea" id="RHEA:13681"/>
        <dbReference type="Rhea" id="RHEA-COMP:11369"/>
        <dbReference type="Rhea" id="RHEA-COMP:11370"/>
        <dbReference type="ChEBI" id="CHEBI:15378"/>
        <dbReference type="ChEBI" id="CHEBI:57856"/>
        <dbReference type="ChEBI" id="CHEBI:59789"/>
        <dbReference type="ChEBI" id="CHEBI:85452"/>
        <dbReference type="ChEBI" id="CHEBI:85454"/>
        <dbReference type="EC" id="2.1.1.37"/>
    </reaction>
</comment>
<dbReference type="Proteomes" id="UP000177745">
    <property type="component" value="Unassembled WGS sequence"/>
</dbReference>
<protein>
    <recommendedName>
        <fullName evidence="7">Cytosine-specific methyltransferase</fullName>
        <ecNumber evidence="7">2.1.1.37</ecNumber>
    </recommendedName>
</protein>
<evidence type="ECO:0000256" key="3">
    <source>
        <dbReference type="ARBA" id="ARBA00022691"/>
    </source>
</evidence>
<dbReference type="InterPro" id="IPR001525">
    <property type="entry name" value="C5_MeTfrase"/>
</dbReference>
<dbReference type="AlphaFoldDB" id="A0A1F8HA16"/>
<reference evidence="8 9" key="1">
    <citation type="journal article" date="2016" name="Nat. Commun.">
        <title>Thousands of microbial genomes shed light on interconnected biogeochemical processes in an aquifer system.</title>
        <authorList>
            <person name="Anantharaman K."/>
            <person name="Brown C.T."/>
            <person name="Hug L.A."/>
            <person name="Sharon I."/>
            <person name="Castelle C.J."/>
            <person name="Probst A.J."/>
            <person name="Thomas B.C."/>
            <person name="Singh A."/>
            <person name="Wilkins M.J."/>
            <person name="Karaoz U."/>
            <person name="Brodie E.L."/>
            <person name="Williams K.H."/>
            <person name="Hubbard S.S."/>
            <person name="Banfield J.F."/>
        </authorList>
    </citation>
    <scope>NUCLEOTIDE SEQUENCE [LARGE SCALE GENOMIC DNA]</scope>
</reference>
<dbReference type="GO" id="GO:0003677">
    <property type="term" value="F:DNA binding"/>
    <property type="evidence" value="ECO:0007669"/>
    <property type="project" value="TreeGrafter"/>
</dbReference>
<dbReference type="EC" id="2.1.1.37" evidence="7"/>
<dbReference type="PRINTS" id="PR00105">
    <property type="entry name" value="C5METTRFRASE"/>
</dbReference>
<proteinExistence type="inferred from homology"/>
<evidence type="ECO:0000256" key="1">
    <source>
        <dbReference type="ARBA" id="ARBA00022603"/>
    </source>
</evidence>
<dbReference type="GO" id="GO:0009307">
    <property type="term" value="P:DNA restriction-modification system"/>
    <property type="evidence" value="ECO:0007669"/>
    <property type="project" value="UniProtKB-KW"/>
</dbReference>
<comment type="similarity">
    <text evidence="5 6">Belongs to the class I-like SAM-binding methyltransferase superfamily. C5-methyltransferase family.</text>
</comment>
<name>A0A1F8HA16_9BACT</name>
<dbReference type="GO" id="GO:0044027">
    <property type="term" value="P:negative regulation of gene expression via chromosomal CpG island methylation"/>
    <property type="evidence" value="ECO:0007669"/>
    <property type="project" value="TreeGrafter"/>
</dbReference>
<keyword evidence="4" id="KW-0680">Restriction system</keyword>
<dbReference type="GO" id="GO:0003886">
    <property type="term" value="F:DNA (cytosine-5-)-methyltransferase activity"/>
    <property type="evidence" value="ECO:0007669"/>
    <property type="project" value="UniProtKB-EC"/>
</dbReference>
<evidence type="ECO:0000256" key="7">
    <source>
        <dbReference type="RuleBase" id="RU000417"/>
    </source>
</evidence>
<dbReference type="InterPro" id="IPR031303">
    <property type="entry name" value="C5_meth_CS"/>
</dbReference>
<accession>A0A1F8HA16</accession>
<evidence type="ECO:0000256" key="2">
    <source>
        <dbReference type="ARBA" id="ARBA00022679"/>
    </source>
</evidence>
<dbReference type="InterPro" id="IPR018117">
    <property type="entry name" value="C5_DNA_meth_AS"/>
</dbReference>
<evidence type="ECO:0000313" key="9">
    <source>
        <dbReference type="Proteomes" id="UP000177745"/>
    </source>
</evidence>
<evidence type="ECO:0000256" key="4">
    <source>
        <dbReference type="ARBA" id="ARBA00022747"/>
    </source>
</evidence>
<keyword evidence="1 5" id="KW-0489">Methyltransferase</keyword>
<dbReference type="SUPFAM" id="SSF53335">
    <property type="entry name" value="S-adenosyl-L-methionine-dependent methyltransferases"/>
    <property type="match status" value="1"/>
</dbReference>
<evidence type="ECO:0000256" key="6">
    <source>
        <dbReference type="RuleBase" id="RU000416"/>
    </source>
</evidence>
<evidence type="ECO:0000256" key="5">
    <source>
        <dbReference type="PROSITE-ProRule" id="PRU01016"/>
    </source>
</evidence>
<dbReference type="InterPro" id="IPR029063">
    <property type="entry name" value="SAM-dependent_MTases_sf"/>
</dbReference>
<feature type="active site" evidence="5">
    <location>
        <position position="78"/>
    </location>
</feature>
<dbReference type="GO" id="GO:0032259">
    <property type="term" value="P:methylation"/>
    <property type="evidence" value="ECO:0007669"/>
    <property type="project" value="UniProtKB-KW"/>
</dbReference>